<evidence type="ECO:0000259" key="10">
    <source>
        <dbReference type="Pfam" id="PF04560"/>
    </source>
</evidence>
<dbReference type="InterPro" id="IPR014724">
    <property type="entry name" value="RNA_pol_RPB2_OB-fold"/>
</dbReference>
<dbReference type="InterPro" id="IPR007642">
    <property type="entry name" value="RNA_pol_Rpb2_2"/>
</dbReference>
<dbReference type="STRING" id="309798.COPRO5265_1019"/>
<dbReference type="eggNOG" id="COG0085">
    <property type="taxonomic scope" value="Bacteria"/>
</dbReference>
<dbReference type="InterPro" id="IPR007121">
    <property type="entry name" value="RNA_pol_bsu_CS"/>
</dbReference>
<evidence type="ECO:0000256" key="8">
    <source>
        <dbReference type="RuleBase" id="RU363031"/>
    </source>
</evidence>
<protein>
    <recommendedName>
        <fullName evidence="6 8">DNA-directed RNA polymerase subunit beta</fullName>
        <shortName evidence="6">RNAP subunit beta</shortName>
        <ecNumber evidence="6 8">2.7.7.6</ecNumber>
    </recommendedName>
    <alternativeName>
        <fullName evidence="6">RNA polymerase subunit beta</fullName>
    </alternativeName>
    <alternativeName>
        <fullName evidence="6">Transcriptase subunit beta</fullName>
    </alternativeName>
</protein>
<dbReference type="GO" id="GO:0003899">
    <property type="term" value="F:DNA-directed RNA polymerase activity"/>
    <property type="evidence" value="ECO:0007669"/>
    <property type="project" value="UniProtKB-UniRule"/>
</dbReference>
<dbReference type="GO" id="GO:0006351">
    <property type="term" value="P:DNA-templated transcription"/>
    <property type="evidence" value="ECO:0007669"/>
    <property type="project" value="UniProtKB-UniRule"/>
</dbReference>
<dbReference type="RefSeq" id="WP_012544609.1">
    <property type="nucleotide sequence ID" value="NC_011295.1"/>
</dbReference>
<dbReference type="Gene3D" id="3.90.1800.10">
    <property type="entry name" value="RNA polymerase alpha subunit dimerisation domain"/>
    <property type="match status" value="1"/>
</dbReference>
<dbReference type="InterPro" id="IPR007120">
    <property type="entry name" value="DNA-dir_RNAP_su2_dom"/>
</dbReference>
<evidence type="ECO:0000259" key="13">
    <source>
        <dbReference type="Pfam" id="PF10385"/>
    </source>
</evidence>
<comment type="similarity">
    <text evidence="6 7">Belongs to the RNA polymerase beta chain family.</text>
</comment>
<dbReference type="GO" id="GO:0032549">
    <property type="term" value="F:ribonucleoside binding"/>
    <property type="evidence" value="ECO:0007669"/>
    <property type="project" value="InterPro"/>
</dbReference>
<dbReference type="HAMAP" id="MF_01321">
    <property type="entry name" value="RNApol_bact_RpoB"/>
    <property type="match status" value="1"/>
</dbReference>
<dbReference type="InterPro" id="IPR019462">
    <property type="entry name" value="DNA-dir_RNA_pol_bsu_external_1"/>
</dbReference>
<organism evidence="14 15">
    <name type="scientific">Coprothermobacter proteolyticus (strain ATCC 35245 / DSM 5265 / OCM 4 / BT)</name>
    <dbReference type="NCBI Taxonomy" id="309798"/>
    <lineage>
        <taxon>Bacteria</taxon>
        <taxon>Pseudomonadati</taxon>
        <taxon>Coprothermobacterota</taxon>
        <taxon>Coprothermobacteria</taxon>
        <taxon>Coprothermobacterales</taxon>
        <taxon>Coprothermobacteraceae</taxon>
        <taxon>Coprothermobacter</taxon>
    </lineage>
</organism>
<feature type="domain" description="RNA polymerase Rpb2" evidence="12">
    <location>
        <begin position="606"/>
        <end position="673"/>
    </location>
</feature>
<dbReference type="Pfam" id="PF04560">
    <property type="entry name" value="RNA_pol_Rpb2_7"/>
    <property type="match status" value="1"/>
</dbReference>
<dbReference type="EMBL" id="CP001145">
    <property type="protein sequence ID" value="ACI17958.1"/>
    <property type="molecule type" value="Genomic_DNA"/>
</dbReference>
<dbReference type="Gene3D" id="2.40.50.100">
    <property type="match status" value="1"/>
</dbReference>
<proteinExistence type="inferred from homology"/>
<accession>B5Y994</accession>
<dbReference type="EC" id="2.7.7.6" evidence="6 8"/>
<dbReference type="Pfam" id="PF00562">
    <property type="entry name" value="RNA_pol_Rpb2_6"/>
    <property type="match status" value="1"/>
</dbReference>
<dbReference type="Gene3D" id="2.40.50.150">
    <property type="match status" value="1"/>
</dbReference>
<keyword evidence="1 6" id="KW-0240">DNA-directed RNA polymerase</keyword>
<name>B5Y994_COPPD</name>
<keyword evidence="2 6" id="KW-0808">Transferase</keyword>
<dbReference type="CDD" id="cd00653">
    <property type="entry name" value="RNA_pol_B_RPB2"/>
    <property type="match status" value="1"/>
</dbReference>
<dbReference type="InterPro" id="IPR007645">
    <property type="entry name" value="RNA_pol_Rpb2_3"/>
</dbReference>
<evidence type="ECO:0000313" key="15">
    <source>
        <dbReference type="Proteomes" id="UP000001732"/>
    </source>
</evidence>
<comment type="subunit">
    <text evidence="6 8">The RNAP catalytic core consists of 2 alpha, 1 beta, 1 beta' and 1 omega subunit. When a sigma factor is associated with the core the holoenzyme is formed, which can initiate transcription.</text>
</comment>
<reference evidence="15" key="1">
    <citation type="submission" date="2008-08" db="EMBL/GenBank/DDBJ databases">
        <title>The complete genome sequence of Coprothermobacter proteolyticus strain ATCC 5245 / DSM 5265 / BT.</title>
        <authorList>
            <person name="Dodson R.J."/>
            <person name="Durkin A.S."/>
            <person name="Wu M."/>
            <person name="Eisen J."/>
            <person name="Sutton G."/>
        </authorList>
    </citation>
    <scope>NUCLEOTIDE SEQUENCE [LARGE SCALE GENOMIC DNA]</scope>
    <source>
        <strain evidence="15">ATCC 35245 / DSM 5265 / OCM 4 / BT</strain>
    </source>
</reference>
<dbReference type="Gene3D" id="3.90.1100.10">
    <property type="match status" value="2"/>
</dbReference>
<dbReference type="Pfam" id="PF10385">
    <property type="entry name" value="RNA_pol_Rpb2_45"/>
    <property type="match status" value="1"/>
</dbReference>
<evidence type="ECO:0000256" key="4">
    <source>
        <dbReference type="ARBA" id="ARBA00023163"/>
    </source>
</evidence>
<dbReference type="Gene3D" id="2.40.270.10">
    <property type="entry name" value="DNA-directed RNA polymerase, subunit 2, domain 6"/>
    <property type="match status" value="2"/>
</dbReference>
<dbReference type="FunFam" id="3.90.1800.10:FF:000001">
    <property type="entry name" value="DNA-directed RNA polymerase subunit beta"/>
    <property type="match status" value="1"/>
</dbReference>
<evidence type="ECO:0000256" key="3">
    <source>
        <dbReference type="ARBA" id="ARBA00022695"/>
    </source>
</evidence>
<dbReference type="InterPro" id="IPR015712">
    <property type="entry name" value="DNA-dir_RNA_pol_su2"/>
</dbReference>
<comment type="function">
    <text evidence="6 8">DNA-dependent RNA polymerase catalyzes the transcription of DNA into RNA using the four ribonucleoside triphosphates as substrates.</text>
</comment>
<evidence type="ECO:0000256" key="5">
    <source>
        <dbReference type="ARBA" id="ARBA00048552"/>
    </source>
</evidence>
<dbReference type="OrthoDB" id="9803954at2"/>
<reference evidence="14 15" key="2">
    <citation type="journal article" date="2014" name="Genome Announc.">
        <title>Complete Genome Sequence of Coprothermobacter proteolyticus DSM 5265.</title>
        <authorList>
            <person name="Alexiev A."/>
            <person name="Coil D.A."/>
            <person name="Badger J.H."/>
            <person name="Enticknap J."/>
            <person name="Ward N."/>
            <person name="Robb F.T."/>
            <person name="Eisen J.A."/>
        </authorList>
    </citation>
    <scope>NUCLEOTIDE SEQUENCE [LARGE SCALE GENOMIC DNA]</scope>
    <source>
        <strain evidence="15">ATCC 35245 / DSM 5265 / OCM 4 / BT</strain>
    </source>
</reference>
<dbReference type="NCBIfam" id="NF001616">
    <property type="entry name" value="PRK00405.1"/>
    <property type="match status" value="1"/>
</dbReference>
<dbReference type="PROSITE" id="PS01166">
    <property type="entry name" value="RNA_POL_BETA"/>
    <property type="match status" value="1"/>
</dbReference>
<comment type="catalytic activity">
    <reaction evidence="5 6 8">
        <text>RNA(n) + a ribonucleoside 5'-triphosphate = RNA(n+1) + diphosphate</text>
        <dbReference type="Rhea" id="RHEA:21248"/>
        <dbReference type="Rhea" id="RHEA-COMP:14527"/>
        <dbReference type="Rhea" id="RHEA-COMP:17342"/>
        <dbReference type="ChEBI" id="CHEBI:33019"/>
        <dbReference type="ChEBI" id="CHEBI:61557"/>
        <dbReference type="ChEBI" id="CHEBI:140395"/>
        <dbReference type="EC" id="2.7.7.6"/>
    </reaction>
</comment>
<feature type="domain" description="RNA polymerase Rpb2" evidence="10">
    <location>
        <begin position="1195"/>
        <end position="1267"/>
    </location>
</feature>
<dbReference type="Pfam" id="PF04565">
    <property type="entry name" value="RNA_pol_Rpb2_3"/>
    <property type="match status" value="1"/>
</dbReference>
<dbReference type="InterPro" id="IPR042107">
    <property type="entry name" value="DNA-dir_RNA_pol_bsu_ext_1_sf"/>
</dbReference>
<dbReference type="SUPFAM" id="SSF64484">
    <property type="entry name" value="beta and beta-prime subunits of DNA dependent RNA-polymerase"/>
    <property type="match status" value="1"/>
</dbReference>
<dbReference type="Pfam" id="PF04561">
    <property type="entry name" value="RNA_pol_Rpb2_2"/>
    <property type="match status" value="1"/>
</dbReference>
<keyword evidence="3 6" id="KW-0548">Nucleotidyltransferase</keyword>
<dbReference type="Gene3D" id="2.30.150.10">
    <property type="entry name" value="DNA-directed RNA polymerase, beta subunit, external 1 domain"/>
    <property type="match status" value="1"/>
</dbReference>
<evidence type="ECO:0000313" key="14">
    <source>
        <dbReference type="EMBL" id="ACI17958.1"/>
    </source>
</evidence>
<dbReference type="KEGG" id="cpo:COPRO5265_1019"/>
<evidence type="ECO:0000256" key="2">
    <source>
        <dbReference type="ARBA" id="ARBA00022679"/>
    </source>
</evidence>
<keyword evidence="4 6" id="KW-0804">Transcription</keyword>
<dbReference type="HOGENOM" id="CLU_000524_4_3_9"/>
<feature type="domain" description="RNA polymerase Rpb2" evidence="11">
    <location>
        <begin position="477"/>
        <end position="546"/>
    </location>
</feature>
<dbReference type="InterPro" id="IPR037033">
    <property type="entry name" value="DNA-dir_RNAP_su2_hyb_sf"/>
</dbReference>
<dbReference type="InterPro" id="IPR007641">
    <property type="entry name" value="RNA_pol_Rpb2_7"/>
</dbReference>
<evidence type="ECO:0000259" key="11">
    <source>
        <dbReference type="Pfam" id="PF04561"/>
    </source>
</evidence>
<dbReference type="Proteomes" id="UP000001732">
    <property type="component" value="Chromosome"/>
</dbReference>
<keyword evidence="15" id="KW-1185">Reference proteome</keyword>
<evidence type="ECO:0000256" key="1">
    <source>
        <dbReference type="ARBA" id="ARBA00022478"/>
    </source>
</evidence>
<gene>
    <name evidence="6" type="primary">rpoB</name>
    <name evidence="14" type="ordered locus">COPRO5265_1019</name>
</gene>
<dbReference type="InterPro" id="IPR037034">
    <property type="entry name" value="RNA_pol_Rpb2_2_sf"/>
</dbReference>
<dbReference type="Gene3D" id="3.90.1110.10">
    <property type="entry name" value="RNA polymerase Rpb2, domain 2"/>
    <property type="match status" value="2"/>
</dbReference>
<feature type="domain" description="DNA-directed RNA polymerase beta subunit external 1" evidence="13">
    <location>
        <begin position="684"/>
        <end position="748"/>
    </location>
</feature>
<sequence length="1293" mass="146723">MTARKKIWEVSGKVSKPTLSEVPYPDFLEAKKNSWNWFVTEGLRELFNTYFPIEDAKGRWRIDILDYYFENDVADETGNPINTPEDAIREHATYAKRLIVKVRVHNSETGEIVEKEHVLGKRIPWMTDSGDFIVNGSRRVTLNQLVRSPGIYLEADGSLRRISLIPQRGTWIDIEYDGKNPLSIVLDRRSKKLNLATYLRALGYMSDDEIRTRLKDSALKWIEFFLNDAGFDNKKLFVSQNLVSYFNYLRSYYSSTAQTVSEFRNVLENLDVDDQLLERLEEYNVESVLDEIAESYASQYSGLEILNIFKTIVDENLKLLIDKTIDGDTSINIFTVSTVWDQIVAALRETELLEDVLDKDGSVVVRANSPMSTRDVETFFKSHVIPMVRSGKYDIKVKVPVRGQMKAYEGWVIADDVEVDGESVEGRALDPELAKSLRKVSDFVTLQVPIKRFFQGSAFVELEKRRTGETLSEREAERRFRQLLFDPKRNQIGRVGAYHIEHRYGIKVEDSLTDEMLAELGGILLAYCIGSTMPDDIDHLSNRRVRAIGELYYEVFANAFERLVKTARDEMINQQKEPELKLHRVLAQNILTQYVWRFVNPSEVHQLLEYTNPLTEITHKRRVTAMGRGGLSREHASIEVRDVHHTHYGRLCPIETPEGQNIGLILSLATYAKLNEHGFLITPYRRVVNGEVTDEIVWMDALEEEKEYIVPADTPLNGRKINVDRVLARHRSQWVAVDKDQITLMDVSVTQPFSISASLVPFLESDDAIRALMGSNMQRQAVPLINAESPIVATGMEKHVVESLDYVIKANQDGTVSYVDGKQVKIKAEDGYEKTYQLKVFDRTNQDTVVHFRPKVKQGQKVKKGDVLAEAITSDNGELALGRNVLVAFMPWEGYNYEDAILISKRLVKDDVFTSVHIREYMVEVAELSRGRSEEITYDLPDSVSEQEKRYLDPETGIVMVGTEVKPGDILVGKVTPKEEEDKSIETKLLSAIFGEKLDKVKDTSLRVPPAEGGIVVDTQILRNSETGKIKAVKVFVAQKRKIQPGDKMSGRHGNKGVVSRVLPEEDMPFLPDGRPVDIVLNPLGVPSRMNIGQLLELHLGLAAKVLGFKVEVPIFSNFGVEGVKELLREAGLPENGKVVLRDGRTGEEFLSDITVGYMYMMKLIHMVEDKWHARSTGDYALVTQQPLGGRAHFGGQRLGEMEVWALEAYGASYVLQEMLTVKSDDVEGRKKAYIALTRNQPLEPPQLPESFKVLELELKALGFMVEKLETEKKEKTLEIPGVSLPKFTTEEE</sequence>
<dbReference type="GO" id="GO:0000428">
    <property type="term" value="C:DNA-directed RNA polymerase complex"/>
    <property type="evidence" value="ECO:0007669"/>
    <property type="project" value="UniProtKB-KW"/>
</dbReference>
<dbReference type="GO" id="GO:0003677">
    <property type="term" value="F:DNA binding"/>
    <property type="evidence" value="ECO:0007669"/>
    <property type="project" value="UniProtKB-UniRule"/>
</dbReference>
<dbReference type="PANTHER" id="PTHR20856">
    <property type="entry name" value="DNA-DIRECTED RNA POLYMERASE I SUBUNIT 2"/>
    <property type="match status" value="1"/>
</dbReference>
<dbReference type="InterPro" id="IPR010243">
    <property type="entry name" value="RNA_pol_bsu_bac"/>
</dbReference>
<evidence type="ECO:0000256" key="7">
    <source>
        <dbReference type="RuleBase" id="RU000434"/>
    </source>
</evidence>
<evidence type="ECO:0000259" key="9">
    <source>
        <dbReference type="Pfam" id="PF00562"/>
    </source>
</evidence>
<evidence type="ECO:0000259" key="12">
    <source>
        <dbReference type="Pfam" id="PF04565"/>
    </source>
</evidence>
<evidence type="ECO:0000256" key="6">
    <source>
        <dbReference type="HAMAP-Rule" id="MF_01321"/>
    </source>
</evidence>
<feature type="domain" description="DNA-directed RNA polymerase subunit 2 hybrid-binding" evidence="9">
    <location>
        <begin position="810"/>
        <end position="1193"/>
    </location>
</feature>